<dbReference type="EMBL" id="CAJJDN010000014">
    <property type="protein sequence ID" value="CAD8060149.1"/>
    <property type="molecule type" value="Genomic_DNA"/>
</dbReference>
<evidence type="ECO:0000313" key="1">
    <source>
        <dbReference type="EMBL" id="CAD8060149.1"/>
    </source>
</evidence>
<evidence type="ECO:0000313" key="2">
    <source>
        <dbReference type="Proteomes" id="UP000692954"/>
    </source>
</evidence>
<sequence length="311" mass="37174">MFEQDYKSEDIQYIEKPLLNQSNERKEILDITEQFQKTNIKDDPSEIQSPLWVSEFYKKSLNELNNSPNPQNIIQIDKRFLLPHEAKFITFLSENTKLVKEKYAEYLVDGLQSFQQYVQTQSQNRKKKQSNFINDDDESVNLKFQTPQINELYSQTQKNSKQLKFQEIINQQQSISSYKANIQKIKEDPLFQQKFTVTQKILETLSKFEIQSSTKKVSILEDALILCQLFQKLANEDKKLIEQYIFIQENYNYKRSFQAFSTRIKIVRNLYREWTLENLEQLLRVLKEFPKKILLEKTLIQQNSIKIPLIK</sequence>
<accession>A0A8S1KXG5</accession>
<protein>
    <submittedName>
        <fullName evidence="1">Uncharacterized protein</fullName>
    </submittedName>
</protein>
<name>A0A8S1KXG5_9CILI</name>
<dbReference type="OrthoDB" id="303644at2759"/>
<dbReference type="Proteomes" id="UP000692954">
    <property type="component" value="Unassembled WGS sequence"/>
</dbReference>
<organism evidence="1 2">
    <name type="scientific">Paramecium sonneborni</name>
    <dbReference type="NCBI Taxonomy" id="65129"/>
    <lineage>
        <taxon>Eukaryota</taxon>
        <taxon>Sar</taxon>
        <taxon>Alveolata</taxon>
        <taxon>Ciliophora</taxon>
        <taxon>Intramacronucleata</taxon>
        <taxon>Oligohymenophorea</taxon>
        <taxon>Peniculida</taxon>
        <taxon>Parameciidae</taxon>
        <taxon>Paramecium</taxon>
    </lineage>
</organism>
<comment type="caution">
    <text evidence="1">The sequence shown here is derived from an EMBL/GenBank/DDBJ whole genome shotgun (WGS) entry which is preliminary data.</text>
</comment>
<dbReference type="AlphaFoldDB" id="A0A8S1KXG5"/>
<reference evidence="1" key="1">
    <citation type="submission" date="2021-01" db="EMBL/GenBank/DDBJ databases">
        <authorList>
            <consortium name="Genoscope - CEA"/>
            <person name="William W."/>
        </authorList>
    </citation>
    <scope>NUCLEOTIDE SEQUENCE</scope>
</reference>
<proteinExistence type="predicted"/>
<keyword evidence="2" id="KW-1185">Reference proteome</keyword>
<gene>
    <name evidence="1" type="ORF">PSON_ATCC_30995.1.T0140128</name>
</gene>